<evidence type="ECO:0000313" key="6">
    <source>
        <dbReference type="EMBL" id="AOV98021.1"/>
    </source>
</evidence>
<organism evidence="6 7">
    <name type="scientific">Edwardsiella hoshinae</name>
    <dbReference type="NCBI Taxonomy" id="93378"/>
    <lineage>
        <taxon>Bacteria</taxon>
        <taxon>Pseudomonadati</taxon>
        <taxon>Pseudomonadota</taxon>
        <taxon>Gammaproteobacteria</taxon>
        <taxon>Enterobacterales</taxon>
        <taxon>Hafniaceae</taxon>
        <taxon>Edwardsiella</taxon>
    </lineage>
</organism>
<dbReference type="PROSITE" id="PS51128">
    <property type="entry name" value="ZF_DKSA_2"/>
    <property type="match status" value="1"/>
</dbReference>
<keyword evidence="2" id="KW-0863">Zinc-finger</keyword>
<evidence type="ECO:0000256" key="2">
    <source>
        <dbReference type="ARBA" id="ARBA00022771"/>
    </source>
</evidence>
<name>A0ABN4T405_9GAMM</name>
<dbReference type="EMBL" id="CP016043">
    <property type="protein sequence ID" value="AOV98021.1"/>
    <property type="molecule type" value="Genomic_DNA"/>
</dbReference>
<dbReference type="InterPro" id="IPR012783">
    <property type="entry name" value="Znf_C4_TraR"/>
</dbReference>
<accession>A0ABN4T405</accession>
<keyword evidence="1" id="KW-0479">Metal-binding</keyword>
<proteinExistence type="predicted"/>
<dbReference type="Gene3D" id="1.20.120.910">
    <property type="entry name" value="DksA, coiled-coil domain"/>
    <property type="match status" value="1"/>
</dbReference>
<evidence type="ECO:0000256" key="1">
    <source>
        <dbReference type="ARBA" id="ARBA00022723"/>
    </source>
</evidence>
<gene>
    <name evidence="6" type="ORF">A9798_14395</name>
</gene>
<dbReference type="PANTHER" id="PTHR38777:SF1">
    <property type="entry name" value="DNAK SUPPRESSOR PROTEIN"/>
    <property type="match status" value="1"/>
</dbReference>
<keyword evidence="3" id="KW-0862">Zinc</keyword>
<evidence type="ECO:0000256" key="3">
    <source>
        <dbReference type="ARBA" id="ARBA00022833"/>
    </source>
</evidence>
<dbReference type="Pfam" id="PF01258">
    <property type="entry name" value="zf-dskA_traR"/>
    <property type="match status" value="1"/>
</dbReference>
<dbReference type="Proteomes" id="UP000175893">
    <property type="component" value="Chromosome"/>
</dbReference>
<evidence type="ECO:0000313" key="7">
    <source>
        <dbReference type="Proteomes" id="UP000175893"/>
    </source>
</evidence>
<evidence type="ECO:0000256" key="4">
    <source>
        <dbReference type="PROSITE-ProRule" id="PRU00510"/>
    </source>
</evidence>
<reference evidence="6 7" key="1">
    <citation type="submission" date="2016-06" db="EMBL/GenBank/DDBJ databases">
        <title>Complete genome sequence of Edwardsiella hoshinae ATCC 35051.</title>
        <authorList>
            <person name="Reichley S.R."/>
            <person name="Waldbieser G.C."/>
            <person name="Lawrence M.L."/>
            <person name="Griffin M.J."/>
        </authorList>
    </citation>
    <scope>NUCLEOTIDE SEQUENCE [LARGE SCALE GENOMIC DNA]</scope>
    <source>
        <strain evidence="6 7">ATCC 35051</strain>
    </source>
</reference>
<dbReference type="SUPFAM" id="SSF57716">
    <property type="entry name" value="Glucocorticoid receptor-like (DNA-binding domain)"/>
    <property type="match status" value="1"/>
</dbReference>
<dbReference type="PANTHER" id="PTHR38777">
    <property type="entry name" value="FELS-2 PROPHAGE PROTEIN"/>
    <property type="match status" value="1"/>
</dbReference>
<sequence>MSDAIDMAQRRAEEELARNLQRVTDRAVHPSASFCEECGDPIPEARRRAVLGVRCCITCQEILELKSKHYQGV</sequence>
<dbReference type="InterPro" id="IPR000962">
    <property type="entry name" value="Znf_DskA_TraR"/>
</dbReference>
<feature type="zinc finger region" description="dksA C4-type" evidence="4">
    <location>
        <begin position="35"/>
        <end position="59"/>
    </location>
</feature>
<dbReference type="NCBIfam" id="TIGR02419">
    <property type="entry name" value="C4_traR_proteo"/>
    <property type="match status" value="1"/>
</dbReference>
<evidence type="ECO:0000259" key="5">
    <source>
        <dbReference type="Pfam" id="PF01258"/>
    </source>
</evidence>
<keyword evidence="7" id="KW-1185">Reference proteome</keyword>
<protein>
    <recommendedName>
        <fullName evidence="5">Zinc finger DksA/TraR C4-type domain-containing protein</fullName>
    </recommendedName>
</protein>
<feature type="domain" description="Zinc finger DksA/TraR C4-type" evidence="5">
    <location>
        <begin position="33"/>
        <end position="64"/>
    </location>
</feature>